<organism evidence="1">
    <name type="scientific">marine sediment metagenome</name>
    <dbReference type="NCBI Taxonomy" id="412755"/>
    <lineage>
        <taxon>unclassified sequences</taxon>
        <taxon>metagenomes</taxon>
        <taxon>ecological metagenomes</taxon>
    </lineage>
</organism>
<gene>
    <name evidence="1" type="ORF">LCGC14_2794590</name>
</gene>
<feature type="non-terminal residue" evidence="1">
    <location>
        <position position="52"/>
    </location>
</feature>
<sequence length="52" mass="5947">MTSLSPDYQQLALDIKKWGLELGFSEVGITDIDLSKHEAQLQRWLDLGYHGE</sequence>
<evidence type="ECO:0008006" key="2">
    <source>
        <dbReference type="Google" id="ProtNLM"/>
    </source>
</evidence>
<accession>A0A0F9AY60</accession>
<proteinExistence type="predicted"/>
<dbReference type="AlphaFoldDB" id="A0A0F9AY60"/>
<comment type="caution">
    <text evidence="1">The sequence shown here is derived from an EMBL/GenBank/DDBJ whole genome shotgun (WGS) entry which is preliminary data.</text>
</comment>
<dbReference type="EMBL" id="LAZR01052277">
    <property type="protein sequence ID" value="KKK83319.1"/>
    <property type="molecule type" value="Genomic_DNA"/>
</dbReference>
<protein>
    <recommendedName>
        <fullName evidence="2">tRNA epoxyqueuosine(34) reductase QueG</fullName>
    </recommendedName>
</protein>
<name>A0A0F9AY60_9ZZZZ</name>
<reference evidence="1" key="1">
    <citation type="journal article" date="2015" name="Nature">
        <title>Complex archaea that bridge the gap between prokaryotes and eukaryotes.</title>
        <authorList>
            <person name="Spang A."/>
            <person name="Saw J.H."/>
            <person name="Jorgensen S.L."/>
            <person name="Zaremba-Niedzwiedzka K."/>
            <person name="Martijn J."/>
            <person name="Lind A.E."/>
            <person name="van Eijk R."/>
            <person name="Schleper C."/>
            <person name="Guy L."/>
            <person name="Ettema T.J."/>
        </authorList>
    </citation>
    <scope>NUCLEOTIDE SEQUENCE</scope>
</reference>
<evidence type="ECO:0000313" key="1">
    <source>
        <dbReference type="EMBL" id="KKK83319.1"/>
    </source>
</evidence>